<sequence length="185" mass="20091">MTRHAGPELATTPPSPATQSPQGHAPQSAANSSVDAGADAAGGTQHRWSVRVYWEDTDAGGIVYYANYLKFFERARTEWLRQLGLEQQVLRQRHGGMFVVAEAHVRYLRPARLDDALHIVTTSTELGRASVTLAQRAEHTDGTVLCAGQVRIGWVEVATLRPARLPSELARALAPLATDSARTPS</sequence>
<dbReference type="Proteomes" id="UP000318294">
    <property type="component" value="Unassembled WGS sequence"/>
</dbReference>
<dbReference type="PANTHER" id="PTHR31793">
    <property type="entry name" value="4-HYDROXYBENZOYL-COA THIOESTERASE FAMILY MEMBER"/>
    <property type="match status" value="1"/>
</dbReference>
<dbReference type="EMBL" id="VJON01000039">
    <property type="protein sequence ID" value="TSE32450.1"/>
    <property type="molecule type" value="Genomic_DNA"/>
</dbReference>
<comment type="similarity">
    <text evidence="1">Belongs to the 4-hydroxybenzoyl-CoA thioesterase family.</text>
</comment>
<dbReference type="InterPro" id="IPR006684">
    <property type="entry name" value="YbgC/YbaW"/>
</dbReference>
<organism evidence="4 5">
    <name type="scientific">Tepidimonas charontis</name>
    <dbReference type="NCBI Taxonomy" id="2267262"/>
    <lineage>
        <taxon>Bacteria</taxon>
        <taxon>Pseudomonadati</taxon>
        <taxon>Pseudomonadota</taxon>
        <taxon>Betaproteobacteria</taxon>
        <taxon>Burkholderiales</taxon>
        <taxon>Tepidimonas</taxon>
    </lineage>
</organism>
<dbReference type="InterPro" id="IPR029069">
    <property type="entry name" value="HotDog_dom_sf"/>
</dbReference>
<dbReference type="InterPro" id="IPR050563">
    <property type="entry name" value="4-hydroxybenzoyl-CoA_TE"/>
</dbReference>
<feature type="region of interest" description="Disordered" evidence="3">
    <location>
        <begin position="1"/>
        <end position="40"/>
    </location>
</feature>
<dbReference type="Gene3D" id="3.10.129.10">
    <property type="entry name" value="Hotdog Thioesterase"/>
    <property type="match status" value="1"/>
</dbReference>
<evidence type="ECO:0000313" key="4">
    <source>
        <dbReference type="EMBL" id="TSE32450.1"/>
    </source>
</evidence>
<dbReference type="PANTHER" id="PTHR31793:SF37">
    <property type="entry name" value="ACYL-COA THIOESTER HYDROLASE YBGC"/>
    <property type="match status" value="1"/>
</dbReference>
<evidence type="ECO:0000256" key="1">
    <source>
        <dbReference type="ARBA" id="ARBA00005953"/>
    </source>
</evidence>
<proteinExistence type="inferred from homology"/>
<evidence type="ECO:0000256" key="3">
    <source>
        <dbReference type="SAM" id="MobiDB-lite"/>
    </source>
</evidence>
<protein>
    <submittedName>
        <fullName evidence="4">Acyl-CoA thioester hydrolase YbgC</fullName>
        <ecNumber evidence="4">3.1.2.-</ecNumber>
    </submittedName>
</protein>
<name>A0A554X9D5_9BURK</name>
<dbReference type="NCBIfam" id="TIGR00051">
    <property type="entry name" value="YbgC/FadM family acyl-CoA thioesterase"/>
    <property type="match status" value="1"/>
</dbReference>
<dbReference type="FunFam" id="3.10.129.10:FF:000004">
    <property type="entry name" value="Tol-pal system-associated acyl-CoA thioesterase"/>
    <property type="match status" value="1"/>
</dbReference>
<dbReference type="NCBIfam" id="TIGR02799">
    <property type="entry name" value="thio_ybgC"/>
    <property type="match status" value="1"/>
</dbReference>
<evidence type="ECO:0000256" key="2">
    <source>
        <dbReference type="ARBA" id="ARBA00022801"/>
    </source>
</evidence>
<dbReference type="SUPFAM" id="SSF54637">
    <property type="entry name" value="Thioesterase/thiol ester dehydrase-isomerase"/>
    <property type="match status" value="1"/>
</dbReference>
<keyword evidence="2 4" id="KW-0378">Hydrolase</keyword>
<comment type="caution">
    <text evidence="4">The sequence shown here is derived from an EMBL/GenBank/DDBJ whole genome shotgun (WGS) entry which is preliminary data.</text>
</comment>
<dbReference type="CDD" id="cd00586">
    <property type="entry name" value="4HBT"/>
    <property type="match status" value="1"/>
</dbReference>
<accession>A0A554X9D5</accession>
<evidence type="ECO:0000313" key="5">
    <source>
        <dbReference type="Proteomes" id="UP000318294"/>
    </source>
</evidence>
<dbReference type="GO" id="GO:0047617">
    <property type="term" value="F:fatty acyl-CoA hydrolase activity"/>
    <property type="evidence" value="ECO:0007669"/>
    <property type="project" value="TreeGrafter"/>
</dbReference>
<reference evidence="4 5" key="1">
    <citation type="submission" date="2019-07" db="EMBL/GenBank/DDBJ databases">
        <title>Tepidimonas charontis SPSP-6 draft genome.</title>
        <authorList>
            <person name="Da Costa M.S."/>
            <person name="Froufe H.J.C."/>
            <person name="Egas C."/>
            <person name="Albuquerque L."/>
        </authorList>
    </citation>
    <scope>NUCLEOTIDE SEQUENCE [LARGE SCALE GENOMIC DNA]</scope>
    <source>
        <strain evidence="4 5">SPSP-6</strain>
    </source>
</reference>
<dbReference type="Pfam" id="PF13279">
    <property type="entry name" value="4HBT_2"/>
    <property type="match status" value="1"/>
</dbReference>
<dbReference type="EC" id="3.1.2.-" evidence="4"/>
<gene>
    <name evidence="4" type="primary">ybgC</name>
    <name evidence="4" type="ORF">Tchar_02097</name>
</gene>
<dbReference type="InterPro" id="IPR014166">
    <property type="entry name" value="Tol-Pal_acyl-CoA_thioesterase"/>
</dbReference>
<keyword evidence="5" id="KW-1185">Reference proteome</keyword>
<dbReference type="AlphaFoldDB" id="A0A554X9D5"/>
<feature type="compositionally biased region" description="Low complexity" evidence="3">
    <location>
        <begin position="17"/>
        <end position="40"/>
    </location>
</feature>